<evidence type="ECO:0000313" key="5">
    <source>
        <dbReference type="EMBL" id="OLP90998.1"/>
    </source>
</evidence>
<evidence type="ECO:0000313" key="6">
    <source>
        <dbReference type="Proteomes" id="UP000186817"/>
    </source>
</evidence>
<feature type="region of interest" description="Disordered" evidence="2">
    <location>
        <begin position="825"/>
        <end position="851"/>
    </location>
</feature>
<dbReference type="PROSITE" id="PS00524">
    <property type="entry name" value="SMB_1"/>
    <property type="match status" value="1"/>
</dbReference>
<dbReference type="CDD" id="cd07040">
    <property type="entry name" value="HP"/>
    <property type="match status" value="1"/>
</dbReference>
<proteinExistence type="predicted"/>
<evidence type="ECO:0000259" key="4">
    <source>
        <dbReference type="PROSITE" id="PS50958"/>
    </source>
</evidence>
<evidence type="ECO:0000256" key="3">
    <source>
        <dbReference type="SAM" id="Phobius"/>
    </source>
</evidence>
<keyword evidence="1" id="KW-1015">Disulfide bond</keyword>
<dbReference type="OrthoDB" id="422682at2759"/>
<feature type="region of interest" description="Disordered" evidence="2">
    <location>
        <begin position="608"/>
        <end position="644"/>
    </location>
</feature>
<dbReference type="InterPro" id="IPR036844">
    <property type="entry name" value="Hint_dom_sf"/>
</dbReference>
<accession>A0A1Q9D790</accession>
<feature type="region of interest" description="Disordered" evidence="2">
    <location>
        <begin position="1038"/>
        <end position="1069"/>
    </location>
</feature>
<protein>
    <recommendedName>
        <fullName evidence="4">SMB domain-containing protein</fullName>
    </recommendedName>
</protein>
<dbReference type="SUPFAM" id="SSF51294">
    <property type="entry name" value="Hedgehog/intein (Hint) domain"/>
    <property type="match status" value="1"/>
</dbReference>
<comment type="caution">
    <text evidence="5">The sequence shown here is derived from an EMBL/GenBank/DDBJ whole genome shotgun (WGS) entry which is preliminary data.</text>
</comment>
<keyword evidence="3" id="KW-0472">Membrane</keyword>
<feature type="domain" description="SMB" evidence="4">
    <location>
        <begin position="125"/>
        <end position="169"/>
    </location>
</feature>
<feature type="transmembrane region" description="Helical" evidence="3">
    <location>
        <begin position="65"/>
        <end position="85"/>
    </location>
</feature>
<name>A0A1Q9D790_SYMMI</name>
<dbReference type="Proteomes" id="UP000186817">
    <property type="component" value="Unassembled WGS sequence"/>
</dbReference>
<dbReference type="AlphaFoldDB" id="A0A1Q9D790"/>
<dbReference type="EMBL" id="LSRX01000684">
    <property type="protein sequence ID" value="OLP90998.1"/>
    <property type="molecule type" value="Genomic_DNA"/>
</dbReference>
<reference evidence="5 6" key="1">
    <citation type="submission" date="2016-02" db="EMBL/GenBank/DDBJ databases">
        <title>Genome analysis of coral dinoflagellate symbionts highlights evolutionary adaptations to a symbiotic lifestyle.</title>
        <authorList>
            <person name="Aranda M."/>
            <person name="Li Y."/>
            <person name="Liew Y.J."/>
            <person name="Baumgarten S."/>
            <person name="Simakov O."/>
            <person name="Wilson M."/>
            <person name="Piel J."/>
            <person name="Ashoor H."/>
            <person name="Bougouffa S."/>
            <person name="Bajic V.B."/>
            <person name="Ryu T."/>
            <person name="Ravasi T."/>
            <person name="Bayer T."/>
            <person name="Micklem G."/>
            <person name="Kim H."/>
            <person name="Bhak J."/>
            <person name="Lajeunesse T.C."/>
            <person name="Voolstra C.R."/>
        </authorList>
    </citation>
    <scope>NUCLEOTIDE SEQUENCE [LARGE SCALE GENOMIC DNA]</scope>
    <source>
        <strain evidence="5 6">CCMP2467</strain>
    </source>
</reference>
<feature type="transmembrane region" description="Helical" evidence="3">
    <location>
        <begin position="39"/>
        <end position="59"/>
    </location>
</feature>
<dbReference type="PROSITE" id="PS50958">
    <property type="entry name" value="SMB_2"/>
    <property type="match status" value="1"/>
</dbReference>
<keyword evidence="6" id="KW-1185">Reference proteome</keyword>
<feature type="compositionally biased region" description="Basic and acidic residues" evidence="2">
    <location>
        <begin position="610"/>
        <end position="641"/>
    </location>
</feature>
<evidence type="ECO:0000256" key="1">
    <source>
        <dbReference type="ARBA" id="ARBA00023157"/>
    </source>
</evidence>
<sequence>MAETRQPLQIAQGDSESRRRVFLGHEFVDEDTTQHVRSVILASGIMAAMQVLTLLLSFASGRHLMGAFVNFVLGMIMPGCGYFGATKQSSQLMCCFSCTSLVSAISQILLLVNVLLAIWIIESNGEVFCDALCGVMGCNNHSSLCSCEIGCSRGDTCCPDYKEMCVHGVQQKRSASCEKLTDSLDEAGSVVGAIFLVLSPLSVGLSVYAWYHSRKLWIQLLEGDLLVVNPHGRSVDAEVAPSVSFDDFARSHARAIGSKSAAPGGRSRGMLREQYPYLWLYEAQMLGIGAEQAGQVDLVFGSEAPGGMVRLAVVEAKSLGLDVKGRTARTRRTFKRQKVSQQAISGIRHVIGPGVLDVVQKLDLDIRVTAFTWTEEGLTNVMFSYYHMQWTADGFLTDGFLTGYCSQAGEKCLPELKLSKSQEEGGMSCAACGRMLQFVRDPVRSAAMPQQSEAKRLHKLTEVPAGWSLATIIDAFTELAGCPGQRLNPDRAREAVSLQLVELWASQPAEAEAWLQQCRELYAKELAGKATRPEQLQEALLRHGAAEWGKYGWWVRDWRFSEAGLLQGELRGSAALREECAAEYLQFPLIRDRCRELAERLAAAESQETAWKRQKLEEETSERRRLEAELEKSQEEGRELSNRLAAAEAEVSSKAAELQAAQSEIAKCKELCEELTTRAAAAESAAAEMQKELGQLQGEHGKCQGRCEELVARLEAEASKHAATKERLSQAESDAAERKVELHRLQEESRGYQAEAGFLADETGSKAELLLQKAVFQDRCDQLRQMLSKAEAERSVMLGQMQVLWEENGMYKERARELEKQLLEVKESHHHSSGHDAFGEAPGNEVSDGQQPDLAEQLGYSFVDDDGTSSSVLSRSSWFSVKPDSVKPHCFMVDAIFKTRSYGADFFLMGRDLKKGSQVVAGDDTSILEVAKTPEICDASEVVELQAGAATLRVTPDHLVRVADPKGEAEESLYLAAGQLKAGDLVMLDSGEVAALSSIVLRREACQVLKIVFEPYMPVAVFSRPTCILSLGHKKKRPIRRGGRSREGPSDDSTDGGVSVPITAGEYMD</sequence>
<evidence type="ECO:0000256" key="2">
    <source>
        <dbReference type="SAM" id="MobiDB-lite"/>
    </source>
</evidence>
<gene>
    <name evidence="5" type="ORF">AK812_SmicGene27350</name>
</gene>
<organism evidence="5 6">
    <name type="scientific">Symbiodinium microadriaticum</name>
    <name type="common">Dinoflagellate</name>
    <name type="synonym">Zooxanthella microadriatica</name>
    <dbReference type="NCBI Taxonomy" id="2951"/>
    <lineage>
        <taxon>Eukaryota</taxon>
        <taxon>Sar</taxon>
        <taxon>Alveolata</taxon>
        <taxon>Dinophyceae</taxon>
        <taxon>Suessiales</taxon>
        <taxon>Symbiodiniaceae</taxon>
        <taxon>Symbiodinium</taxon>
    </lineage>
</organism>
<dbReference type="InterPro" id="IPR001212">
    <property type="entry name" value="Somatomedin_B_dom"/>
</dbReference>
<keyword evidence="3" id="KW-0812">Transmembrane</keyword>
<keyword evidence="3" id="KW-1133">Transmembrane helix</keyword>
<feature type="transmembrane region" description="Helical" evidence="3">
    <location>
        <begin position="92"/>
        <end position="121"/>
    </location>
</feature>